<evidence type="ECO:0000313" key="5">
    <source>
        <dbReference type="Proteomes" id="UP000094527"/>
    </source>
</evidence>
<gene>
    <name evidence="4" type="ORF">Ocin01_15462</name>
</gene>
<dbReference type="Gene3D" id="3.40.50.1820">
    <property type="entry name" value="alpha/beta hydrolase"/>
    <property type="match status" value="1"/>
</dbReference>
<dbReference type="Pfam" id="PF00135">
    <property type="entry name" value="COesterase"/>
    <property type="match status" value="1"/>
</dbReference>
<evidence type="ECO:0000313" key="4">
    <source>
        <dbReference type="EMBL" id="ODM91221.1"/>
    </source>
</evidence>
<keyword evidence="1" id="KW-0325">Glycoprotein</keyword>
<dbReference type="InterPro" id="IPR029058">
    <property type="entry name" value="AB_hydrolase_fold"/>
</dbReference>
<sequence>MFALLSTIFFNLFCVQFQCELRLDPPFLATNPHGDLFQPSSRLLAIDPLIQSRMLRDDEPLVSTNLGLVKGFKMRISETREIFSFTGVPYGESTAGENRFRDPVPRRPWKGTWDATRPSPMCLQAWPLAVGGTLQDRIRGSETCLHLDIYTPQINRNGTGGELLPVVILIPGGAYFFGDSNTYGPKHLLREDVIFVPINVRMEIFGWLSTGDEHASGNWALKDQALSIEFVHNNIKAFGGDPNKIIIVGTSSAATAAHLMLFTNHRARSYLKGVMAISGSCLNGALDVHGRVRELSDVTAQQVGCPTSKGKEGSSRMVECLRKIPGKTLIKFLSRFATPPTLFHPTLEPPGPSAFISEPPEVQYMRGTVPPIPLIITRTENELEPLALPIRPMLPLIRPLYFSLMPMFFHYGFRNTFSNVDVSVRQASFRKVHQFYFGKSTAPNFLVGPDFSKFWQMVSDGAFLAPMWKAVEYHYKVAPTYTYIEKINTVAALPVMSFAGRMLSQVGVAHGSDLGLLFNMSRIPVPLKPGSDIEVASRRLVNMIVNFAKHGAPLYRNEEGKLLNLWKPVEDIHHPIALEVGLVKDIKMIVDPVAASGRLKIWEEVVF</sequence>
<comment type="caution">
    <text evidence="4">The sequence shown here is derived from an EMBL/GenBank/DDBJ whole genome shotgun (WGS) entry which is preliminary data.</text>
</comment>
<dbReference type="PANTHER" id="PTHR11559">
    <property type="entry name" value="CARBOXYLESTERASE"/>
    <property type="match status" value="1"/>
</dbReference>
<reference evidence="4 5" key="1">
    <citation type="journal article" date="2016" name="Genome Biol. Evol.">
        <title>Gene Family Evolution Reflects Adaptation to Soil Environmental Stressors in the Genome of the Collembolan Orchesella cincta.</title>
        <authorList>
            <person name="Faddeeva-Vakhrusheva A."/>
            <person name="Derks M.F."/>
            <person name="Anvar S.Y."/>
            <person name="Agamennone V."/>
            <person name="Suring W."/>
            <person name="Smit S."/>
            <person name="van Straalen N.M."/>
            <person name="Roelofs D."/>
        </authorList>
    </citation>
    <scope>NUCLEOTIDE SEQUENCE [LARGE SCALE GENOMIC DNA]</scope>
    <source>
        <tissue evidence="4">Mixed pool</tissue>
    </source>
</reference>
<evidence type="ECO:0000256" key="2">
    <source>
        <dbReference type="SAM" id="SignalP"/>
    </source>
</evidence>
<keyword evidence="2" id="KW-0732">Signal</keyword>
<dbReference type="SUPFAM" id="SSF53474">
    <property type="entry name" value="alpha/beta-Hydrolases"/>
    <property type="match status" value="1"/>
</dbReference>
<evidence type="ECO:0000256" key="1">
    <source>
        <dbReference type="ARBA" id="ARBA00023180"/>
    </source>
</evidence>
<dbReference type="InterPro" id="IPR002018">
    <property type="entry name" value="CarbesteraseB"/>
</dbReference>
<dbReference type="InterPro" id="IPR050309">
    <property type="entry name" value="Type-B_Carboxylest/Lipase"/>
</dbReference>
<dbReference type="EMBL" id="LJIJ01001624">
    <property type="protein sequence ID" value="ODM91221.1"/>
    <property type="molecule type" value="Genomic_DNA"/>
</dbReference>
<dbReference type="STRING" id="48709.A0A1D2MED9"/>
<dbReference type="Proteomes" id="UP000094527">
    <property type="component" value="Unassembled WGS sequence"/>
</dbReference>
<evidence type="ECO:0000259" key="3">
    <source>
        <dbReference type="Pfam" id="PF00135"/>
    </source>
</evidence>
<protein>
    <submittedName>
        <fullName evidence="4">Esterase E4</fullName>
    </submittedName>
</protein>
<dbReference type="AlphaFoldDB" id="A0A1D2MED9"/>
<feature type="chain" id="PRO_5008903892" evidence="2">
    <location>
        <begin position="18"/>
        <end position="607"/>
    </location>
</feature>
<organism evidence="4 5">
    <name type="scientific">Orchesella cincta</name>
    <name type="common">Springtail</name>
    <name type="synonym">Podura cincta</name>
    <dbReference type="NCBI Taxonomy" id="48709"/>
    <lineage>
        <taxon>Eukaryota</taxon>
        <taxon>Metazoa</taxon>
        <taxon>Ecdysozoa</taxon>
        <taxon>Arthropoda</taxon>
        <taxon>Hexapoda</taxon>
        <taxon>Collembola</taxon>
        <taxon>Entomobryomorpha</taxon>
        <taxon>Entomobryoidea</taxon>
        <taxon>Orchesellidae</taxon>
        <taxon>Orchesellinae</taxon>
        <taxon>Orchesella</taxon>
    </lineage>
</organism>
<feature type="signal peptide" evidence="2">
    <location>
        <begin position="1"/>
        <end position="17"/>
    </location>
</feature>
<accession>A0A1D2MED9</accession>
<feature type="domain" description="Carboxylesterase type B" evidence="3">
    <location>
        <begin position="59"/>
        <end position="569"/>
    </location>
</feature>
<keyword evidence="5" id="KW-1185">Reference proteome</keyword>
<dbReference type="OrthoDB" id="6110768at2759"/>
<proteinExistence type="predicted"/>
<name>A0A1D2MED9_ORCCI</name>